<comment type="function">
    <text evidence="9">Involved in the cellular defense against the biological effects of O6-methylguanine (O6-MeG) and O4-methylthymine (O4-MeT) in DNA. Repairs the methylated nucleobase in DNA by stoichiometrically transferring the methyl group to a cysteine residue in the enzyme. This is a suicide reaction: the enzyme is irreversibly inactivated.</text>
</comment>
<feature type="domain" description="Methylated-DNA-[protein]-cysteine S-methyltransferase DNA binding" evidence="10">
    <location>
        <begin position="80"/>
        <end position="158"/>
    </location>
</feature>
<dbReference type="GO" id="GO:0006307">
    <property type="term" value="P:DNA alkylation repair"/>
    <property type="evidence" value="ECO:0007669"/>
    <property type="project" value="UniProtKB-UniRule"/>
</dbReference>
<dbReference type="PANTHER" id="PTHR10815:SF5">
    <property type="entry name" value="METHYLATED-DNA--PROTEIN-CYSTEINE METHYLTRANSFERASE"/>
    <property type="match status" value="1"/>
</dbReference>
<dbReference type="InterPro" id="IPR036631">
    <property type="entry name" value="MGMT_N_sf"/>
</dbReference>
<evidence type="ECO:0000256" key="4">
    <source>
        <dbReference type="ARBA" id="ARBA00022603"/>
    </source>
</evidence>
<dbReference type="InterPro" id="IPR001497">
    <property type="entry name" value="MethylDNA_cys_MeTrfase_AS"/>
</dbReference>
<dbReference type="EC" id="2.1.1.63" evidence="9"/>
<dbReference type="NCBIfam" id="TIGR00589">
    <property type="entry name" value="ogt"/>
    <property type="match status" value="1"/>
</dbReference>
<dbReference type="Pfam" id="PF01035">
    <property type="entry name" value="DNA_binding_1"/>
    <property type="match status" value="1"/>
</dbReference>
<comment type="catalytic activity">
    <reaction evidence="8 9">
        <text>a 6-O-methyl-2'-deoxyguanosine in DNA + L-cysteinyl-[protein] = S-methyl-L-cysteinyl-[protein] + a 2'-deoxyguanosine in DNA</text>
        <dbReference type="Rhea" id="RHEA:24000"/>
        <dbReference type="Rhea" id="RHEA-COMP:10131"/>
        <dbReference type="Rhea" id="RHEA-COMP:10132"/>
        <dbReference type="Rhea" id="RHEA-COMP:11367"/>
        <dbReference type="Rhea" id="RHEA-COMP:11368"/>
        <dbReference type="ChEBI" id="CHEBI:29950"/>
        <dbReference type="ChEBI" id="CHEBI:82612"/>
        <dbReference type="ChEBI" id="CHEBI:85445"/>
        <dbReference type="ChEBI" id="CHEBI:85448"/>
        <dbReference type="EC" id="2.1.1.63"/>
    </reaction>
</comment>
<dbReference type="OrthoDB" id="9802228at2"/>
<dbReference type="Gene3D" id="1.10.10.10">
    <property type="entry name" value="Winged helix-like DNA-binding domain superfamily/Winged helix DNA-binding domain"/>
    <property type="match status" value="1"/>
</dbReference>
<dbReference type="GO" id="GO:0005737">
    <property type="term" value="C:cytoplasm"/>
    <property type="evidence" value="ECO:0007669"/>
    <property type="project" value="UniProtKB-SubCell"/>
</dbReference>
<dbReference type="InterPro" id="IPR023546">
    <property type="entry name" value="MGMT"/>
</dbReference>
<keyword evidence="3 9" id="KW-0963">Cytoplasm</keyword>
<evidence type="ECO:0000256" key="9">
    <source>
        <dbReference type="HAMAP-Rule" id="MF_00772"/>
    </source>
</evidence>
<dbReference type="FunFam" id="1.10.10.10:FF:000214">
    <property type="entry name" value="Methylated-DNA--protein-cysteine methyltransferase"/>
    <property type="match status" value="1"/>
</dbReference>
<dbReference type="Gene3D" id="3.30.160.70">
    <property type="entry name" value="Methylated DNA-protein cysteine methyltransferase domain"/>
    <property type="match status" value="1"/>
</dbReference>
<dbReference type="AlphaFoldDB" id="A0A1E7QXK6"/>
<sequence>MEIYHQIIASPVGALHLYASTQHLLGILWGNEQPKWLLQAKKIHVQPNVILQKTQNQLTEYFDRKRHTFDLPLLLQGTVFQKTVWDSLQNIPFGETYSYLQIAQFIDHPKAVRAVGAAIGKNPISIIVPCHRVIGTNGKLTGFAGGLENKKILLDIEQQVVF</sequence>
<keyword evidence="7 9" id="KW-0234">DNA repair</keyword>
<dbReference type="GO" id="GO:0003908">
    <property type="term" value="F:methylated-DNA-[protein]-cysteine S-methyltransferase activity"/>
    <property type="evidence" value="ECO:0007669"/>
    <property type="project" value="UniProtKB-UniRule"/>
</dbReference>
<dbReference type="PANTHER" id="PTHR10815">
    <property type="entry name" value="METHYLATED-DNA--PROTEIN-CYSTEINE METHYLTRANSFERASE"/>
    <property type="match status" value="1"/>
</dbReference>
<evidence type="ECO:0000313" key="12">
    <source>
        <dbReference type="EMBL" id="OEY91802.1"/>
    </source>
</evidence>
<evidence type="ECO:0000256" key="5">
    <source>
        <dbReference type="ARBA" id="ARBA00022679"/>
    </source>
</evidence>
<comment type="similarity">
    <text evidence="2 9">Belongs to the MGMT family.</text>
</comment>
<evidence type="ECO:0000256" key="1">
    <source>
        <dbReference type="ARBA" id="ARBA00001286"/>
    </source>
</evidence>
<keyword evidence="5 9" id="KW-0808">Transferase</keyword>
<evidence type="ECO:0000256" key="6">
    <source>
        <dbReference type="ARBA" id="ARBA00022763"/>
    </source>
</evidence>
<evidence type="ECO:0000259" key="11">
    <source>
        <dbReference type="Pfam" id="PF02870"/>
    </source>
</evidence>
<dbReference type="SUPFAM" id="SSF53155">
    <property type="entry name" value="Methylated DNA-protein cysteine methyltransferase domain"/>
    <property type="match status" value="1"/>
</dbReference>
<dbReference type="InterPro" id="IPR036217">
    <property type="entry name" value="MethylDNA_cys_MeTrfase_DNAb"/>
</dbReference>
<dbReference type="HAMAP" id="MF_00772">
    <property type="entry name" value="OGT"/>
    <property type="match status" value="1"/>
</dbReference>
<keyword evidence="6 9" id="KW-0227">DNA damage</keyword>
<dbReference type="InterPro" id="IPR008332">
    <property type="entry name" value="MethylG_MeTrfase_N"/>
</dbReference>
<dbReference type="Proteomes" id="UP000185895">
    <property type="component" value="Unassembled WGS sequence"/>
</dbReference>
<comment type="caution">
    <text evidence="12">The sequence shown here is derived from an EMBL/GenBank/DDBJ whole genome shotgun (WGS) entry which is preliminary data.</text>
</comment>
<accession>A0A1E7QXK6</accession>
<dbReference type="CDD" id="cd06445">
    <property type="entry name" value="ATase"/>
    <property type="match status" value="1"/>
</dbReference>
<gene>
    <name evidence="12" type="ORF">BJI46_06615</name>
</gene>
<keyword evidence="13" id="KW-1185">Reference proteome</keyword>
<keyword evidence="4 9" id="KW-0489">Methyltransferase</keyword>
<comment type="subcellular location">
    <subcellularLocation>
        <location evidence="9">Cytoplasm</location>
    </subcellularLocation>
</comment>
<dbReference type="GO" id="GO:0032259">
    <property type="term" value="P:methylation"/>
    <property type="evidence" value="ECO:0007669"/>
    <property type="project" value="UniProtKB-KW"/>
</dbReference>
<dbReference type="STRING" id="1262585.BJI46_06615"/>
<protein>
    <recommendedName>
        <fullName evidence="9">Methylated-DNA--protein-cysteine methyltransferase</fullName>
        <ecNumber evidence="9">2.1.1.63</ecNumber>
    </recommendedName>
    <alternativeName>
        <fullName evidence="9">6-O-methylguanine-DNA methyltransferase</fullName>
        <shortName evidence="9">MGMT</shortName>
    </alternativeName>
    <alternativeName>
        <fullName evidence="9">O-6-methylguanine-DNA-alkyltransferase</fullName>
    </alternativeName>
</protein>
<reference evidence="12 13" key="1">
    <citation type="submission" date="2016-09" db="EMBL/GenBank/DDBJ databases">
        <authorList>
            <person name="Capua I."/>
            <person name="De Benedictis P."/>
            <person name="Joannis T."/>
            <person name="Lombin L.H."/>
            <person name="Cattoli G."/>
        </authorList>
    </citation>
    <scope>NUCLEOTIDE SEQUENCE [LARGE SCALE GENOMIC DNA]</scope>
    <source>
        <strain evidence="12 13">ANC 4671</strain>
    </source>
</reference>
<comment type="miscellaneous">
    <text evidence="9">This enzyme catalyzes only one turnover and therefore is not strictly catalytic. According to one definition, an enzyme is a biocatalyst that acts repeatedly and over many reaction cycles.</text>
</comment>
<dbReference type="InterPro" id="IPR014048">
    <property type="entry name" value="MethylDNA_cys_MeTrfase_DNA-bd"/>
</dbReference>
<dbReference type="EMBL" id="MKKK01000073">
    <property type="protein sequence ID" value="OEY91802.1"/>
    <property type="molecule type" value="Genomic_DNA"/>
</dbReference>
<feature type="domain" description="Methylguanine DNA methyltransferase ribonuclease-like" evidence="11">
    <location>
        <begin position="3"/>
        <end position="74"/>
    </location>
</feature>
<evidence type="ECO:0000313" key="13">
    <source>
        <dbReference type="Proteomes" id="UP000185895"/>
    </source>
</evidence>
<feature type="active site" description="Nucleophile; methyl group acceptor" evidence="9">
    <location>
        <position position="130"/>
    </location>
</feature>
<comment type="catalytic activity">
    <reaction evidence="1 9">
        <text>a 4-O-methyl-thymidine in DNA + L-cysteinyl-[protein] = a thymidine in DNA + S-methyl-L-cysteinyl-[protein]</text>
        <dbReference type="Rhea" id="RHEA:53428"/>
        <dbReference type="Rhea" id="RHEA-COMP:10131"/>
        <dbReference type="Rhea" id="RHEA-COMP:10132"/>
        <dbReference type="Rhea" id="RHEA-COMP:13555"/>
        <dbReference type="Rhea" id="RHEA-COMP:13556"/>
        <dbReference type="ChEBI" id="CHEBI:29950"/>
        <dbReference type="ChEBI" id="CHEBI:82612"/>
        <dbReference type="ChEBI" id="CHEBI:137386"/>
        <dbReference type="ChEBI" id="CHEBI:137387"/>
        <dbReference type="EC" id="2.1.1.63"/>
    </reaction>
</comment>
<evidence type="ECO:0000259" key="10">
    <source>
        <dbReference type="Pfam" id="PF01035"/>
    </source>
</evidence>
<evidence type="ECO:0000256" key="8">
    <source>
        <dbReference type="ARBA" id="ARBA00049348"/>
    </source>
</evidence>
<name>A0A1E7QXK6_9GAMM</name>
<dbReference type="PROSITE" id="PS00374">
    <property type="entry name" value="MGMT"/>
    <property type="match status" value="1"/>
</dbReference>
<evidence type="ECO:0000256" key="2">
    <source>
        <dbReference type="ARBA" id="ARBA00008711"/>
    </source>
</evidence>
<dbReference type="Pfam" id="PF02870">
    <property type="entry name" value="Methyltransf_1N"/>
    <property type="match status" value="1"/>
</dbReference>
<proteinExistence type="inferred from homology"/>
<dbReference type="SUPFAM" id="SSF46767">
    <property type="entry name" value="Methylated DNA-protein cysteine methyltransferase, C-terminal domain"/>
    <property type="match status" value="1"/>
</dbReference>
<evidence type="ECO:0000256" key="3">
    <source>
        <dbReference type="ARBA" id="ARBA00022490"/>
    </source>
</evidence>
<dbReference type="RefSeq" id="WP_070071014.1">
    <property type="nucleotide sequence ID" value="NZ_MKKK01000073.1"/>
</dbReference>
<evidence type="ECO:0000256" key="7">
    <source>
        <dbReference type="ARBA" id="ARBA00023204"/>
    </source>
</evidence>
<dbReference type="InterPro" id="IPR036388">
    <property type="entry name" value="WH-like_DNA-bd_sf"/>
</dbReference>
<organism evidence="12 13">
    <name type="scientific">Acinetobacter qingfengensis</name>
    <dbReference type="NCBI Taxonomy" id="1262585"/>
    <lineage>
        <taxon>Bacteria</taxon>
        <taxon>Pseudomonadati</taxon>
        <taxon>Pseudomonadota</taxon>
        <taxon>Gammaproteobacteria</taxon>
        <taxon>Moraxellales</taxon>
        <taxon>Moraxellaceae</taxon>
        <taxon>Acinetobacter</taxon>
    </lineage>
</organism>